<keyword evidence="3" id="KW-1185">Reference proteome</keyword>
<dbReference type="SUPFAM" id="SSF53335">
    <property type="entry name" value="S-adenosyl-L-methionine-dependent methyltransferases"/>
    <property type="match status" value="1"/>
</dbReference>
<dbReference type="Gene3D" id="3.40.50.150">
    <property type="entry name" value="Vaccinia Virus protein VP39"/>
    <property type="match status" value="1"/>
</dbReference>
<reference evidence="2 3" key="1">
    <citation type="journal article" date="2023" name="Commun. Biol.">
        <title>Genome analysis of Parmales, the sister group of diatoms, reveals the evolutionary specialization of diatoms from phago-mixotrophs to photoautotrophs.</title>
        <authorList>
            <person name="Ban H."/>
            <person name="Sato S."/>
            <person name="Yoshikawa S."/>
            <person name="Yamada K."/>
            <person name="Nakamura Y."/>
            <person name="Ichinomiya M."/>
            <person name="Sato N."/>
            <person name="Blanc-Mathieu R."/>
            <person name="Endo H."/>
            <person name="Kuwata A."/>
            <person name="Ogata H."/>
        </authorList>
    </citation>
    <scope>NUCLEOTIDE SEQUENCE [LARGE SCALE GENOMIC DNA]</scope>
</reference>
<dbReference type="PANTHER" id="PTHR43861:SF1">
    <property type="entry name" value="TRANS-ACONITATE 2-METHYLTRANSFERASE"/>
    <property type="match status" value="1"/>
</dbReference>
<dbReference type="InterPro" id="IPR013217">
    <property type="entry name" value="Methyltransf_12"/>
</dbReference>
<proteinExistence type="predicted"/>
<evidence type="ECO:0000313" key="3">
    <source>
        <dbReference type="Proteomes" id="UP001165060"/>
    </source>
</evidence>
<dbReference type="CDD" id="cd02440">
    <property type="entry name" value="AdoMet_MTases"/>
    <property type="match status" value="1"/>
</dbReference>
<gene>
    <name evidence="2" type="ORF">TeGR_g11486</name>
</gene>
<dbReference type="InterPro" id="IPR029063">
    <property type="entry name" value="SAM-dependent_MTases_sf"/>
</dbReference>
<dbReference type="PANTHER" id="PTHR43861">
    <property type="entry name" value="TRANS-ACONITATE 2-METHYLTRANSFERASE-RELATED"/>
    <property type="match status" value="1"/>
</dbReference>
<evidence type="ECO:0000259" key="1">
    <source>
        <dbReference type="Pfam" id="PF08242"/>
    </source>
</evidence>
<feature type="domain" description="Methyltransferase type 12" evidence="1">
    <location>
        <begin position="260"/>
        <end position="357"/>
    </location>
</feature>
<dbReference type="EMBL" id="BRYB01000901">
    <property type="protein sequence ID" value="GMI39981.1"/>
    <property type="molecule type" value="Genomic_DNA"/>
</dbReference>
<sequence length="428" mass="47180">MAAMDADSRFGAILKLPEDDTKIIVPALETLINDEPNHARAHTLLAMVLVAEDKSNAQRATSLARKAVTLRPSRTLPLLGLARVLVVCSEKPDENKELVETLEKIVELEQKGGASLVEALFYLVVKCTPPRAKLDDKSRLWYAQLAEQEKVTPKQHFELGSFFRKRDVELCKKHLQAVHAAHAADGGHADIAAKSTFWLNTIGDESQGRVERCPGEYVLGLYSTFAAKFDKLLVDSLKYQTPVLLRRVVEQERTGFESALDLGCGTGLSGLEFKGLLRPGAPFVGLDLSPQMLQKARERREPCYSLLVESDVETLPKEVTGVGPFDLITACDVLVYLGDLQEVMKRVVENKTEGGLFCFSVELMAEEGAEGGGRAGGYMCCDTGRFTHKRSYVEQMAADSGLRVVRCEDTVIRQNRGKDVHGLLFVLS</sequence>
<accession>A0ABQ6N502</accession>
<organism evidence="2 3">
    <name type="scientific">Tetraparma gracilis</name>
    <dbReference type="NCBI Taxonomy" id="2962635"/>
    <lineage>
        <taxon>Eukaryota</taxon>
        <taxon>Sar</taxon>
        <taxon>Stramenopiles</taxon>
        <taxon>Ochrophyta</taxon>
        <taxon>Bolidophyceae</taxon>
        <taxon>Parmales</taxon>
        <taxon>Triparmaceae</taxon>
        <taxon>Tetraparma</taxon>
    </lineage>
</organism>
<comment type="caution">
    <text evidence="2">The sequence shown here is derived from an EMBL/GenBank/DDBJ whole genome shotgun (WGS) entry which is preliminary data.</text>
</comment>
<protein>
    <recommendedName>
        <fullName evidence="1">Methyltransferase type 12 domain-containing protein</fullName>
    </recommendedName>
</protein>
<evidence type="ECO:0000313" key="2">
    <source>
        <dbReference type="EMBL" id="GMI39981.1"/>
    </source>
</evidence>
<dbReference type="Pfam" id="PF08242">
    <property type="entry name" value="Methyltransf_12"/>
    <property type="match status" value="1"/>
</dbReference>
<name>A0ABQ6N502_9STRA</name>
<dbReference type="Proteomes" id="UP001165060">
    <property type="component" value="Unassembled WGS sequence"/>
</dbReference>